<dbReference type="Gene3D" id="1.10.10.60">
    <property type="entry name" value="Homeodomain-like"/>
    <property type="match status" value="1"/>
</dbReference>
<feature type="compositionally biased region" description="Low complexity" evidence="2">
    <location>
        <begin position="25"/>
        <end position="42"/>
    </location>
</feature>
<reference evidence="4 5" key="1">
    <citation type="submission" date="2019-04" db="EMBL/GenBank/DDBJ databases">
        <authorList>
            <person name="Alioto T."/>
            <person name="Alioto T."/>
        </authorList>
    </citation>
    <scope>NUCLEOTIDE SEQUENCE [LARGE SCALE GENOMIC DNA]</scope>
</reference>
<proteinExistence type="predicted"/>
<dbReference type="InterPro" id="IPR001356">
    <property type="entry name" value="HD"/>
</dbReference>
<protein>
    <recommendedName>
        <fullName evidence="6">Homeobox domain-containing protein</fullName>
    </recommendedName>
</protein>
<sequence>MASWYHYYDTDYYVLEEYEREINPESEQSAAAAAEGGHSEGAVGLMDNVKPEGHLNQLDVMNQEGEVNQEGDVNQENNSDHEDDDDDQDPQQEDLEESVAPPSRRRGRPRIPFQFTPWQLDELESVFEETQYPDLLTR</sequence>
<dbReference type="SUPFAM" id="SSF46689">
    <property type="entry name" value="Homeodomain-like"/>
    <property type="match status" value="1"/>
</dbReference>
<dbReference type="GO" id="GO:0000977">
    <property type="term" value="F:RNA polymerase II transcription regulatory region sequence-specific DNA binding"/>
    <property type="evidence" value="ECO:0007669"/>
    <property type="project" value="TreeGrafter"/>
</dbReference>
<evidence type="ECO:0000313" key="4">
    <source>
        <dbReference type="EMBL" id="VTJ77645.1"/>
    </source>
</evidence>
<feature type="region of interest" description="Disordered" evidence="2">
    <location>
        <begin position="22"/>
        <end position="111"/>
    </location>
</feature>
<organism evidence="4 5">
    <name type="scientific">Marmota monax</name>
    <name type="common">Woodchuck</name>
    <dbReference type="NCBI Taxonomy" id="9995"/>
    <lineage>
        <taxon>Eukaryota</taxon>
        <taxon>Metazoa</taxon>
        <taxon>Chordata</taxon>
        <taxon>Craniata</taxon>
        <taxon>Vertebrata</taxon>
        <taxon>Euteleostomi</taxon>
        <taxon>Mammalia</taxon>
        <taxon>Eutheria</taxon>
        <taxon>Euarchontoglires</taxon>
        <taxon>Glires</taxon>
        <taxon>Rodentia</taxon>
        <taxon>Sciuromorpha</taxon>
        <taxon>Sciuridae</taxon>
        <taxon>Xerinae</taxon>
        <taxon>Marmotini</taxon>
        <taxon>Marmota</taxon>
    </lineage>
</organism>
<dbReference type="InterPro" id="IPR050649">
    <property type="entry name" value="Paired_Homeobox_TFs"/>
</dbReference>
<evidence type="ECO:0000313" key="3">
    <source>
        <dbReference type="EMBL" id="KAF7461531.1"/>
    </source>
</evidence>
<dbReference type="PANTHER" id="PTHR24329:SF543">
    <property type="entry name" value="FI01017P-RELATED"/>
    <property type="match status" value="1"/>
</dbReference>
<evidence type="ECO:0000256" key="1">
    <source>
        <dbReference type="ARBA" id="ARBA00004123"/>
    </source>
</evidence>
<name>A0A5E4C7G7_MARMO</name>
<comment type="subcellular location">
    <subcellularLocation>
        <location evidence="1">Nucleus</location>
    </subcellularLocation>
</comment>
<reference evidence="3" key="2">
    <citation type="submission" date="2020-08" db="EMBL/GenBank/DDBJ databases">
        <authorList>
            <person name="Shumante A."/>
            <person name="Zimin A.V."/>
            <person name="Puiu D."/>
            <person name="Salzberg S.L."/>
        </authorList>
    </citation>
    <scope>NUCLEOTIDE SEQUENCE</scope>
    <source>
        <strain evidence="3">WC2-LM</strain>
        <tissue evidence="3">Liver</tissue>
    </source>
</reference>
<evidence type="ECO:0000313" key="5">
    <source>
        <dbReference type="Proteomes" id="UP000335636"/>
    </source>
</evidence>
<accession>A0A5E4C7G7</accession>
<gene>
    <name evidence="3" type="ORF">GHT09_014781</name>
    <name evidence="4" type="ORF">MONAX_5E003484</name>
</gene>
<dbReference type="AlphaFoldDB" id="A0A5E4C7G7"/>
<dbReference type="EMBL" id="WJEC01008580">
    <property type="protein sequence ID" value="KAF7461531.1"/>
    <property type="molecule type" value="Genomic_DNA"/>
</dbReference>
<evidence type="ECO:0008006" key="6">
    <source>
        <dbReference type="Google" id="ProtNLM"/>
    </source>
</evidence>
<dbReference type="EMBL" id="CABDUW010000988">
    <property type="protein sequence ID" value="VTJ77645.1"/>
    <property type="molecule type" value="Genomic_DNA"/>
</dbReference>
<dbReference type="GO" id="GO:0000981">
    <property type="term" value="F:DNA-binding transcription factor activity, RNA polymerase II-specific"/>
    <property type="evidence" value="ECO:0007669"/>
    <property type="project" value="TreeGrafter"/>
</dbReference>
<dbReference type="Proteomes" id="UP000335636">
    <property type="component" value="Unassembled WGS sequence"/>
</dbReference>
<dbReference type="CDD" id="cd00086">
    <property type="entry name" value="homeodomain"/>
    <property type="match status" value="1"/>
</dbReference>
<evidence type="ECO:0000256" key="2">
    <source>
        <dbReference type="SAM" id="MobiDB-lite"/>
    </source>
</evidence>
<dbReference type="PANTHER" id="PTHR24329">
    <property type="entry name" value="HOMEOBOX PROTEIN ARISTALESS"/>
    <property type="match status" value="1"/>
</dbReference>
<dbReference type="InterPro" id="IPR009057">
    <property type="entry name" value="Homeodomain-like_sf"/>
</dbReference>
<keyword evidence="5" id="KW-1185">Reference proteome</keyword>
<dbReference type="GO" id="GO:0005634">
    <property type="term" value="C:nucleus"/>
    <property type="evidence" value="ECO:0007669"/>
    <property type="project" value="UniProtKB-SubCell"/>
</dbReference>
<feature type="compositionally biased region" description="Acidic residues" evidence="2">
    <location>
        <begin position="81"/>
        <end position="97"/>
    </location>
</feature>
<dbReference type="Proteomes" id="UP000662637">
    <property type="component" value="Unassembled WGS sequence"/>
</dbReference>